<keyword evidence="3" id="KW-0547">Nucleotide-binding</keyword>
<keyword evidence="1" id="KW-0597">Phosphoprotein</keyword>
<keyword evidence="8" id="KW-1185">Reference proteome</keyword>
<evidence type="ECO:0000256" key="2">
    <source>
        <dbReference type="ARBA" id="ARBA00022679"/>
    </source>
</evidence>
<evidence type="ECO:0000259" key="6">
    <source>
        <dbReference type="PROSITE" id="PS50011"/>
    </source>
</evidence>
<dbReference type="InterPro" id="IPR000719">
    <property type="entry name" value="Prot_kinase_dom"/>
</dbReference>
<proteinExistence type="predicted"/>
<dbReference type="PANTHER" id="PTHR47983:SF22">
    <property type="entry name" value="PROLINE-RICH RECEPTOR-LIKE PROTEIN KINASE PERK2"/>
    <property type="match status" value="1"/>
</dbReference>
<dbReference type="PANTHER" id="PTHR47983">
    <property type="entry name" value="PTO-INTERACTING PROTEIN 1-LIKE"/>
    <property type="match status" value="1"/>
</dbReference>
<gene>
    <name evidence="7" type="ORF">A4A49_10759</name>
</gene>
<feature type="domain" description="Protein kinase" evidence="6">
    <location>
        <begin position="41"/>
        <end position="244"/>
    </location>
</feature>
<sequence length="244" mass="27270">MLETFYKGCAENTSFKFSIEAVTVGGVGLSSYSELLKITDFKTRSFIQKTLSGRLFGGAIVEGSEKRLVIVKTWDVLLPYRHYLAQRLPKFCDEIELFTDTTANMHPNLAKLCTFCCDTRLAAVYEYDEKCTGLLSDVLLDDKFGWSNRIKVAAQLADLLAFLHQKGIAVGCVTASCIMIDEEVNIKVFDFGYVSNHVNEDSKIPIEFVVGRDAPLRDPGMFAQTSSSLMFSCCRSTIFLQLPM</sequence>
<evidence type="ECO:0000256" key="3">
    <source>
        <dbReference type="ARBA" id="ARBA00022741"/>
    </source>
</evidence>
<evidence type="ECO:0000256" key="5">
    <source>
        <dbReference type="ARBA" id="ARBA00022840"/>
    </source>
</evidence>
<comment type="caution">
    <text evidence="7">The sequence shown here is derived from an EMBL/GenBank/DDBJ whole genome shotgun (WGS) entry which is preliminary data.</text>
</comment>
<dbReference type="OMA" id="EYDEKCT"/>
<dbReference type="InterPro" id="IPR052101">
    <property type="entry name" value="Plant_StressResp_Kinase"/>
</dbReference>
<keyword evidence="4" id="KW-0418">Kinase</keyword>
<dbReference type="InterPro" id="IPR011009">
    <property type="entry name" value="Kinase-like_dom_sf"/>
</dbReference>
<dbReference type="Gene3D" id="3.30.200.20">
    <property type="entry name" value="Phosphorylase Kinase, domain 1"/>
    <property type="match status" value="1"/>
</dbReference>
<dbReference type="PROSITE" id="PS50011">
    <property type="entry name" value="PROTEIN_KINASE_DOM"/>
    <property type="match status" value="1"/>
</dbReference>
<dbReference type="GO" id="GO:0004672">
    <property type="term" value="F:protein kinase activity"/>
    <property type="evidence" value="ECO:0007669"/>
    <property type="project" value="InterPro"/>
</dbReference>
<dbReference type="SUPFAM" id="SSF56112">
    <property type="entry name" value="Protein kinase-like (PK-like)"/>
    <property type="match status" value="1"/>
</dbReference>
<dbReference type="EMBL" id="MJEQ01037193">
    <property type="protein sequence ID" value="OIS97038.1"/>
    <property type="molecule type" value="Genomic_DNA"/>
</dbReference>
<accession>A0A1J6IH37</accession>
<evidence type="ECO:0000313" key="8">
    <source>
        <dbReference type="Proteomes" id="UP000187609"/>
    </source>
</evidence>
<reference evidence="7" key="1">
    <citation type="submission" date="2016-11" db="EMBL/GenBank/DDBJ databases">
        <title>The genome of Nicotiana attenuata.</title>
        <authorList>
            <person name="Xu S."/>
            <person name="Brockmoeller T."/>
            <person name="Gaquerel E."/>
            <person name="Navarro A."/>
            <person name="Kuhl H."/>
            <person name="Gase K."/>
            <person name="Ling Z."/>
            <person name="Zhou W."/>
            <person name="Kreitzer C."/>
            <person name="Stanke M."/>
            <person name="Tang H."/>
            <person name="Lyons E."/>
            <person name="Pandey P."/>
            <person name="Pandey S.P."/>
            <person name="Timmermann B."/>
            <person name="Baldwin I.T."/>
        </authorList>
    </citation>
    <scope>NUCLEOTIDE SEQUENCE [LARGE SCALE GENOMIC DNA]</scope>
    <source>
        <strain evidence="7">UT</strain>
    </source>
</reference>
<name>A0A1J6IH37_NICAT</name>
<dbReference type="Proteomes" id="UP000187609">
    <property type="component" value="Unassembled WGS sequence"/>
</dbReference>
<organism evidence="7 8">
    <name type="scientific">Nicotiana attenuata</name>
    <name type="common">Coyote tobacco</name>
    <dbReference type="NCBI Taxonomy" id="49451"/>
    <lineage>
        <taxon>Eukaryota</taxon>
        <taxon>Viridiplantae</taxon>
        <taxon>Streptophyta</taxon>
        <taxon>Embryophyta</taxon>
        <taxon>Tracheophyta</taxon>
        <taxon>Spermatophyta</taxon>
        <taxon>Magnoliopsida</taxon>
        <taxon>eudicotyledons</taxon>
        <taxon>Gunneridae</taxon>
        <taxon>Pentapetalae</taxon>
        <taxon>asterids</taxon>
        <taxon>lamiids</taxon>
        <taxon>Solanales</taxon>
        <taxon>Solanaceae</taxon>
        <taxon>Nicotianoideae</taxon>
        <taxon>Nicotianeae</taxon>
        <taxon>Nicotiana</taxon>
    </lineage>
</organism>
<dbReference type="InterPro" id="IPR001245">
    <property type="entry name" value="Ser-Thr/Tyr_kinase_cat_dom"/>
</dbReference>
<dbReference type="Gramene" id="OIS97038">
    <property type="protein sequence ID" value="OIS97038"/>
    <property type="gene ID" value="A4A49_10759"/>
</dbReference>
<keyword evidence="5" id="KW-0067">ATP-binding</keyword>
<evidence type="ECO:0000256" key="1">
    <source>
        <dbReference type="ARBA" id="ARBA00022553"/>
    </source>
</evidence>
<dbReference type="Pfam" id="PF07714">
    <property type="entry name" value="PK_Tyr_Ser-Thr"/>
    <property type="match status" value="1"/>
</dbReference>
<evidence type="ECO:0000313" key="7">
    <source>
        <dbReference type="EMBL" id="OIS97038.1"/>
    </source>
</evidence>
<dbReference type="GO" id="GO:0005524">
    <property type="term" value="F:ATP binding"/>
    <property type="evidence" value="ECO:0007669"/>
    <property type="project" value="UniProtKB-KW"/>
</dbReference>
<evidence type="ECO:0000256" key="4">
    <source>
        <dbReference type="ARBA" id="ARBA00022777"/>
    </source>
</evidence>
<dbReference type="SMR" id="A0A1J6IH37"/>
<dbReference type="OrthoDB" id="1300456at2759"/>
<dbReference type="AlphaFoldDB" id="A0A1J6IH37"/>
<dbReference type="KEGG" id="nau:109234366"/>
<protein>
    <recommendedName>
        <fullName evidence="6">Protein kinase domain-containing protein</fullName>
    </recommendedName>
</protein>
<dbReference type="Gene3D" id="1.10.510.10">
    <property type="entry name" value="Transferase(Phosphotransferase) domain 1"/>
    <property type="match status" value="1"/>
</dbReference>
<keyword evidence="2" id="KW-0808">Transferase</keyword>